<dbReference type="AlphaFoldDB" id="A0A419NAC3"/>
<comment type="caution">
    <text evidence="2">The sequence shown here is derived from an EMBL/GenBank/DDBJ whole genome shotgun (WGS) entry which is preliminary data.</text>
</comment>
<evidence type="ECO:0000313" key="2">
    <source>
        <dbReference type="EMBL" id="RJT44612.1"/>
    </source>
</evidence>
<gene>
    <name evidence="2" type="ORF">D6C13_10620</name>
</gene>
<organism evidence="2 3">
    <name type="scientific">Rahnella woolbedingensis</name>
    <dbReference type="NCBI Taxonomy" id="1510574"/>
    <lineage>
        <taxon>Bacteria</taxon>
        <taxon>Pseudomonadati</taxon>
        <taxon>Pseudomonadota</taxon>
        <taxon>Gammaproteobacteria</taxon>
        <taxon>Enterobacterales</taxon>
        <taxon>Yersiniaceae</taxon>
        <taxon>Rahnella</taxon>
    </lineage>
</organism>
<keyword evidence="1" id="KW-1133">Transmembrane helix</keyword>
<sequence length="71" mass="8201">MHKANVLLIVSKFMVKIVFTLGNFGLFIKNHQQTIKKIPTRDLNGFYQSDIKGIGVHTLPIFNYRQPERKG</sequence>
<evidence type="ECO:0000256" key="1">
    <source>
        <dbReference type="SAM" id="Phobius"/>
    </source>
</evidence>
<keyword evidence="1" id="KW-0812">Transmembrane</keyword>
<keyword evidence="1" id="KW-0472">Membrane</keyword>
<dbReference type="EMBL" id="RAHH01000010">
    <property type="protein sequence ID" value="RJT44612.1"/>
    <property type="molecule type" value="Genomic_DNA"/>
</dbReference>
<dbReference type="Proteomes" id="UP000284908">
    <property type="component" value="Unassembled WGS sequence"/>
</dbReference>
<name>A0A419NAC3_9GAMM</name>
<feature type="transmembrane region" description="Helical" evidence="1">
    <location>
        <begin position="6"/>
        <end position="28"/>
    </location>
</feature>
<evidence type="ECO:0000313" key="3">
    <source>
        <dbReference type="Proteomes" id="UP000284908"/>
    </source>
</evidence>
<proteinExistence type="predicted"/>
<keyword evidence="3" id="KW-1185">Reference proteome</keyword>
<accession>A0A419NAC3</accession>
<protein>
    <submittedName>
        <fullName evidence="2">Uncharacterized protein</fullName>
    </submittedName>
</protein>
<reference evidence="2 3" key="1">
    <citation type="submission" date="2018-09" db="EMBL/GenBank/DDBJ databases">
        <authorList>
            <person name="Le Fleche-Mateos A."/>
        </authorList>
    </citation>
    <scope>NUCLEOTIDE SEQUENCE [LARGE SCALE GENOMIC DNA]</scope>
    <source>
        <strain evidence="2 3">DSM 27399</strain>
    </source>
</reference>